<dbReference type="Pfam" id="PF08501">
    <property type="entry name" value="Shikimate_dh_N"/>
    <property type="match status" value="1"/>
</dbReference>
<feature type="domain" description="Shikimate dehydrogenase substrate binding N-terminal" evidence="4">
    <location>
        <begin position="6"/>
        <end position="89"/>
    </location>
</feature>
<evidence type="ECO:0000256" key="1">
    <source>
        <dbReference type="ARBA" id="ARBA00004871"/>
    </source>
</evidence>
<protein>
    <submittedName>
        <fullName evidence="5">Shikimate dehydrogenase</fullName>
        <ecNumber evidence="5">1.1.1.25</ecNumber>
    </submittedName>
</protein>
<dbReference type="CDD" id="cd01065">
    <property type="entry name" value="NAD_bind_Shikimate_DH"/>
    <property type="match status" value="1"/>
</dbReference>
<name>A0A2T8HK91_9SPHI</name>
<dbReference type="AlphaFoldDB" id="A0A2T8HK91"/>
<dbReference type="GO" id="GO:0019632">
    <property type="term" value="P:shikimate metabolic process"/>
    <property type="evidence" value="ECO:0007669"/>
    <property type="project" value="TreeGrafter"/>
</dbReference>
<keyword evidence="3" id="KW-0057">Aromatic amino acid biosynthesis</keyword>
<keyword evidence="3" id="KW-0028">Amino-acid biosynthesis</keyword>
<dbReference type="Gene3D" id="3.40.50.10860">
    <property type="entry name" value="Leucine Dehydrogenase, chain A, domain 1"/>
    <property type="match status" value="1"/>
</dbReference>
<evidence type="ECO:0000313" key="6">
    <source>
        <dbReference type="Proteomes" id="UP000245627"/>
    </source>
</evidence>
<evidence type="ECO:0000256" key="2">
    <source>
        <dbReference type="ARBA" id="ARBA00023002"/>
    </source>
</evidence>
<dbReference type="InterPro" id="IPR036291">
    <property type="entry name" value="NAD(P)-bd_dom_sf"/>
</dbReference>
<comment type="pathway">
    <text evidence="1">Metabolic intermediate biosynthesis; chorismate biosynthesis; chorismate from D-erythrose 4-phosphate and phosphoenolpyruvate: step 4/7.</text>
</comment>
<evidence type="ECO:0000259" key="4">
    <source>
        <dbReference type="Pfam" id="PF08501"/>
    </source>
</evidence>
<dbReference type="RefSeq" id="WP_116775440.1">
    <property type="nucleotide sequence ID" value="NZ_QDKG01000002.1"/>
</dbReference>
<accession>A0A2T8HK91</accession>
<evidence type="ECO:0000313" key="5">
    <source>
        <dbReference type="EMBL" id="PVH25868.1"/>
    </source>
</evidence>
<dbReference type="SUPFAM" id="SSF51735">
    <property type="entry name" value="NAD(P)-binding Rossmann-fold domains"/>
    <property type="match status" value="1"/>
</dbReference>
<dbReference type="PANTHER" id="PTHR21089:SF1">
    <property type="entry name" value="BIFUNCTIONAL 3-DEHYDROQUINATE DEHYDRATASE_SHIKIMATE DEHYDROGENASE, CHLOROPLASTIC"/>
    <property type="match status" value="1"/>
</dbReference>
<keyword evidence="2 5" id="KW-0560">Oxidoreductase</keyword>
<dbReference type="InterPro" id="IPR022893">
    <property type="entry name" value="Shikimate_DH_fam"/>
</dbReference>
<evidence type="ECO:0000256" key="3">
    <source>
        <dbReference type="ARBA" id="ARBA00023141"/>
    </source>
</evidence>
<dbReference type="Gene3D" id="3.40.50.720">
    <property type="entry name" value="NAD(P)-binding Rossmann-like Domain"/>
    <property type="match status" value="1"/>
</dbReference>
<dbReference type="InterPro" id="IPR046346">
    <property type="entry name" value="Aminoacid_DH-like_N_sf"/>
</dbReference>
<dbReference type="GO" id="GO:0009423">
    <property type="term" value="P:chorismate biosynthetic process"/>
    <property type="evidence" value="ECO:0007669"/>
    <property type="project" value="TreeGrafter"/>
</dbReference>
<dbReference type="SUPFAM" id="SSF53223">
    <property type="entry name" value="Aminoacid dehydrogenase-like, N-terminal domain"/>
    <property type="match status" value="1"/>
</dbReference>
<organism evidence="5 6">
    <name type="scientific">Sphingobacterium corticibacter</name>
    <dbReference type="NCBI Taxonomy" id="2171749"/>
    <lineage>
        <taxon>Bacteria</taxon>
        <taxon>Pseudomonadati</taxon>
        <taxon>Bacteroidota</taxon>
        <taxon>Sphingobacteriia</taxon>
        <taxon>Sphingobacteriales</taxon>
        <taxon>Sphingobacteriaceae</taxon>
        <taxon>Sphingobacterium</taxon>
    </lineage>
</organism>
<dbReference type="OrthoDB" id="9792692at2"/>
<reference evidence="5 6" key="1">
    <citation type="submission" date="2018-04" db="EMBL/GenBank/DDBJ databases">
        <title>Sphingobacterium cortibacter sp. nov.</title>
        <authorList>
            <person name="Li Y."/>
        </authorList>
    </citation>
    <scope>NUCLEOTIDE SEQUENCE [LARGE SCALE GENOMIC DNA]</scope>
    <source>
        <strain evidence="5 6">2c-3</strain>
    </source>
</reference>
<gene>
    <name evidence="5" type="primary">aroE</name>
    <name evidence="5" type="ORF">DC487_08035</name>
</gene>
<dbReference type="EMBL" id="QDKG01000002">
    <property type="protein sequence ID" value="PVH25868.1"/>
    <property type="molecule type" value="Genomic_DNA"/>
</dbReference>
<dbReference type="EC" id="1.1.1.25" evidence="5"/>
<dbReference type="GO" id="GO:0009073">
    <property type="term" value="P:aromatic amino acid family biosynthetic process"/>
    <property type="evidence" value="ECO:0007669"/>
    <property type="project" value="UniProtKB-KW"/>
</dbReference>
<dbReference type="Proteomes" id="UP000245627">
    <property type="component" value="Unassembled WGS sequence"/>
</dbReference>
<dbReference type="InterPro" id="IPR013708">
    <property type="entry name" value="Shikimate_DH-bd_N"/>
</dbReference>
<proteinExistence type="predicted"/>
<dbReference type="PANTHER" id="PTHR21089">
    <property type="entry name" value="SHIKIMATE DEHYDROGENASE"/>
    <property type="match status" value="1"/>
</dbReference>
<dbReference type="GO" id="GO:0005829">
    <property type="term" value="C:cytosol"/>
    <property type="evidence" value="ECO:0007669"/>
    <property type="project" value="TreeGrafter"/>
</dbReference>
<dbReference type="GO" id="GO:0050661">
    <property type="term" value="F:NADP binding"/>
    <property type="evidence" value="ECO:0007669"/>
    <property type="project" value="TreeGrafter"/>
</dbReference>
<sequence>MKKLGLVGYPLGHSFSKKYYVEKMEKENIGGIDYDLYPIPNIEDFPNLYNEENTDFVGCNVTIPYKQAVMPYLQELSEEARQIGAVNCITIQHLPSGEKKLVGYNTDAYGFEESLKKYWNPDKHNKALVLGNGGAAKAVLFVLKKLNVQAQLVSRVNSDSAISYEDLSTEMIAEHRLIINCTPLGTFPNVDACPPIPYDGVGENHYLYDLIYNPEETLFLKQGRTQGALTKNGLEMLILQADKNWEIWQQAK</sequence>
<dbReference type="GO" id="GO:0004764">
    <property type="term" value="F:shikimate 3-dehydrogenase (NADP+) activity"/>
    <property type="evidence" value="ECO:0007669"/>
    <property type="project" value="UniProtKB-EC"/>
</dbReference>
<keyword evidence="6" id="KW-1185">Reference proteome</keyword>
<comment type="caution">
    <text evidence="5">The sequence shown here is derived from an EMBL/GenBank/DDBJ whole genome shotgun (WGS) entry which is preliminary data.</text>
</comment>